<proteinExistence type="predicted"/>
<dbReference type="GeneID" id="108560370"/>
<evidence type="ECO:0000256" key="2">
    <source>
        <dbReference type="SAM" id="SignalP"/>
    </source>
</evidence>
<dbReference type="PANTHER" id="PTHR16983">
    <property type="entry name" value="UPAR/LY6 DOMAIN-CONTAINING PROTEIN"/>
    <property type="match status" value="1"/>
</dbReference>
<dbReference type="InterPro" id="IPR051110">
    <property type="entry name" value="Ly-6/neurotoxin-like_GPI-ap"/>
</dbReference>
<feature type="chain" id="PRO_5045704768" evidence="2">
    <location>
        <begin position="23"/>
        <end position="164"/>
    </location>
</feature>
<keyword evidence="3" id="KW-1185">Reference proteome</keyword>
<accession>A0ABM1MFM9</accession>
<sequence length="164" mass="18241">MYLKLIPLMVVVALLDFGCAESEHRTKAALEKHSDLYCYKCDNILHGERCLDVKENGSSIHGKCSNDQRICQVKTITISSSTEDTTGQPKLWLLQRNCTKTCEPVCVIIGERTKLRACTTCCETSFCNLGNGANAPRIVGDLRILIFMLLITLRVLDVTDGDRS</sequence>
<evidence type="ECO:0000313" key="3">
    <source>
        <dbReference type="Proteomes" id="UP000695000"/>
    </source>
</evidence>
<dbReference type="SUPFAM" id="SSF57302">
    <property type="entry name" value="Snake toxin-like"/>
    <property type="match status" value="1"/>
</dbReference>
<dbReference type="PANTHER" id="PTHR16983:SF10">
    <property type="entry name" value="PROTEIN QUIVER"/>
    <property type="match status" value="1"/>
</dbReference>
<evidence type="ECO:0000256" key="1">
    <source>
        <dbReference type="ARBA" id="ARBA00022729"/>
    </source>
</evidence>
<dbReference type="InterPro" id="IPR045860">
    <property type="entry name" value="Snake_toxin-like_sf"/>
</dbReference>
<reference evidence="4" key="1">
    <citation type="submission" date="2025-08" db="UniProtKB">
        <authorList>
            <consortium name="RefSeq"/>
        </authorList>
    </citation>
    <scope>IDENTIFICATION</scope>
    <source>
        <tissue evidence="4">Whole Larva</tissue>
    </source>
</reference>
<gene>
    <name evidence="4" type="primary">LOC108560370</name>
</gene>
<dbReference type="RefSeq" id="XP_017773379.1">
    <property type="nucleotide sequence ID" value="XM_017917890.1"/>
</dbReference>
<keyword evidence="1 2" id="KW-0732">Signal</keyword>
<evidence type="ECO:0000313" key="4">
    <source>
        <dbReference type="RefSeq" id="XP_017773379.1"/>
    </source>
</evidence>
<organism evidence="3 4">
    <name type="scientific">Nicrophorus vespilloides</name>
    <name type="common">Boreal carrion beetle</name>
    <dbReference type="NCBI Taxonomy" id="110193"/>
    <lineage>
        <taxon>Eukaryota</taxon>
        <taxon>Metazoa</taxon>
        <taxon>Ecdysozoa</taxon>
        <taxon>Arthropoda</taxon>
        <taxon>Hexapoda</taxon>
        <taxon>Insecta</taxon>
        <taxon>Pterygota</taxon>
        <taxon>Neoptera</taxon>
        <taxon>Endopterygota</taxon>
        <taxon>Coleoptera</taxon>
        <taxon>Polyphaga</taxon>
        <taxon>Staphyliniformia</taxon>
        <taxon>Silphidae</taxon>
        <taxon>Nicrophorinae</taxon>
        <taxon>Nicrophorus</taxon>
    </lineage>
</organism>
<protein>
    <submittedName>
        <fullName evidence="4">Uncharacterized protein LOC108560370</fullName>
    </submittedName>
</protein>
<feature type="signal peptide" evidence="2">
    <location>
        <begin position="1"/>
        <end position="22"/>
    </location>
</feature>
<name>A0ABM1MFM9_NICVS</name>
<dbReference type="Proteomes" id="UP000695000">
    <property type="component" value="Unplaced"/>
</dbReference>